<accession>A0A2K8MFN8</accession>
<feature type="transmembrane region" description="Helical" evidence="1">
    <location>
        <begin position="134"/>
        <end position="155"/>
    </location>
</feature>
<keyword evidence="1" id="KW-0472">Membrane</keyword>
<sequence length="241" mass="26934">MPDQEAPFDVQDSPDDLLDAADKRHFQQIFNKQAVRAYLYLSFGMGVIAFSLPILLVLAGGYEGHYSISYFYHVSDTCQNILVGCLCATGLFLFLFHGLSNVENWILNLAGAAAISVAMNPMRAQQCRAGDDMLSVHAASAILFFACLAVVAVIFSKRRIKHIKDPARRRAFETAYNAAGFAMIAMPAAVAATHFLRKADVAAVAADCTHWIFWIECFGIWAFAFYWFVKTLEYRLLLRIR</sequence>
<keyword evidence="1" id="KW-0812">Transmembrane</keyword>
<keyword evidence="1" id="KW-1133">Transmembrane helix</keyword>
<dbReference type="KEGG" id="sphc:CVN68_04635"/>
<name>A0A2K8MFN8_9SPHN</name>
<dbReference type="Proteomes" id="UP000229081">
    <property type="component" value="Chromosome"/>
</dbReference>
<evidence type="ECO:0000313" key="2">
    <source>
        <dbReference type="EMBL" id="ATY31356.1"/>
    </source>
</evidence>
<feature type="transmembrane region" description="Helical" evidence="1">
    <location>
        <begin position="105"/>
        <end position="122"/>
    </location>
</feature>
<protein>
    <recommendedName>
        <fullName evidence="4">DUF998 domain-containing protein</fullName>
    </recommendedName>
</protein>
<dbReference type="EMBL" id="CP024923">
    <property type="protein sequence ID" value="ATY31356.1"/>
    <property type="molecule type" value="Genomic_DNA"/>
</dbReference>
<reference evidence="2 3" key="1">
    <citation type="submission" date="2017-11" db="EMBL/GenBank/DDBJ databases">
        <title>Complete genome sequence of Sphingomonas sp. Strain Cra20, a psychrotolerant potential plant growth promoting rhizobacteria.</title>
        <authorList>
            <person name="Luo Y."/>
        </authorList>
    </citation>
    <scope>NUCLEOTIDE SEQUENCE [LARGE SCALE GENOMIC DNA]</scope>
    <source>
        <strain evidence="2 3">Cra20</strain>
    </source>
</reference>
<feature type="transmembrane region" description="Helical" evidence="1">
    <location>
        <begin position="37"/>
        <end position="61"/>
    </location>
</feature>
<evidence type="ECO:0008006" key="4">
    <source>
        <dbReference type="Google" id="ProtNLM"/>
    </source>
</evidence>
<dbReference type="OrthoDB" id="9803163at2"/>
<feature type="transmembrane region" description="Helical" evidence="1">
    <location>
        <begin position="81"/>
        <end position="98"/>
    </location>
</feature>
<organism evidence="2 3">
    <name type="scientific">Sphingomonas psychrotolerans</name>
    <dbReference type="NCBI Taxonomy" id="1327635"/>
    <lineage>
        <taxon>Bacteria</taxon>
        <taxon>Pseudomonadati</taxon>
        <taxon>Pseudomonadota</taxon>
        <taxon>Alphaproteobacteria</taxon>
        <taxon>Sphingomonadales</taxon>
        <taxon>Sphingomonadaceae</taxon>
        <taxon>Sphingomonas</taxon>
    </lineage>
</organism>
<proteinExistence type="predicted"/>
<evidence type="ECO:0000313" key="3">
    <source>
        <dbReference type="Proteomes" id="UP000229081"/>
    </source>
</evidence>
<evidence type="ECO:0000256" key="1">
    <source>
        <dbReference type="SAM" id="Phobius"/>
    </source>
</evidence>
<feature type="transmembrane region" description="Helical" evidence="1">
    <location>
        <begin position="175"/>
        <end position="196"/>
    </location>
</feature>
<keyword evidence="3" id="KW-1185">Reference proteome</keyword>
<gene>
    <name evidence="2" type="ORF">CVN68_04635</name>
</gene>
<dbReference type="AlphaFoldDB" id="A0A2K8MFN8"/>
<dbReference type="RefSeq" id="WP_100281167.1">
    <property type="nucleotide sequence ID" value="NZ_CP024923.1"/>
</dbReference>
<feature type="transmembrane region" description="Helical" evidence="1">
    <location>
        <begin position="211"/>
        <end position="229"/>
    </location>
</feature>